<evidence type="ECO:0000256" key="3">
    <source>
        <dbReference type="ARBA" id="ARBA00022490"/>
    </source>
</evidence>
<keyword evidence="4" id="KW-0808">Transferase</keyword>
<proteinExistence type="inferred from homology"/>
<dbReference type="InterPro" id="IPR001247">
    <property type="entry name" value="ExoRNase_PH_dom1"/>
</dbReference>
<dbReference type="Gene3D" id="3.30.1370.10">
    <property type="entry name" value="K Homology domain, type 1"/>
    <property type="match status" value="1"/>
</dbReference>
<comment type="similarity">
    <text evidence="1">Belongs to the polyribonucleotide nucleotidyltransferase family.</text>
</comment>
<dbReference type="InterPro" id="IPR027408">
    <property type="entry name" value="PNPase/RNase_PH_dom_sf"/>
</dbReference>
<reference evidence="11" key="1">
    <citation type="submission" date="2025-08" db="UniProtKB">
        <authorList>
            <consortium name="RefSeq"/>
        </authorList>
    </citation>
    <scope>IDENTIFICATION</scope>
</reference>
<dbReference type="Pfam" id="PF01138">
    <property type="entry name" value="RNase_PH"/>
    <property type="match status" value="2"/>
</dbReference>
<accession>A0ABM0JT34</accession>
<dbReference type="SUPFAM" id="SSF50249">
    <property type="entry name" value="Nucleic acid-binding proteins"/>
    <property type="match status" value="1"/>
</dbReference>
<organism evidence="10 11">
    <name type="scientific">Aplysia californica</name>
    <name type="common">California sea hare</name>
    <dbReference type="NCBI Taxonomy" id="6500"/>
    <lineage>
        <taxon>Eukaryota</taxon>
        <taxon>Metazoa</taxon>
        <taxon>Spiralia</taxon>
        <taxon>Lophotrochozoa</taxon>
        <taxon>Mollusca</taxon>
        <taxon>Gastropoda</taxon>
        <taxon>Heterobranchia</taxon>
        <taxon>Euthyneura</taxon>
        <taxon>Tectipleura</taxon>
        <taxon>Aplysiida</taxon>
        <taxon>Aplysioidea</taxon>
        <taxon>Aplysiidae</taxon>
        <taxon>Aplysia</taxon>
    </lineage>
</organism>
<dbReference type="EC" id="2.7.7.8" evidence="2"/>
<sequence>MVCFVALCSPVSLAVSIFKSSTNTMAAPIIRVFSCRVRKGFKHVWLRPHRLKHSNPWRDIKCNPQLVIACGNDTMRFSSGKMARFADGAAVVQLGETSVLVTAVSQRQSGTQSFLPLTVDFRQKAAAAGRIPTNHLRRELGPSAKEILTSRVIDRSLRPLFPAGFYYNTQVMCNLLAVDGANDPDIISINAASAALAVSDIPWNGPVAAVRVGVVDDEVVINPTRRQLQKSSLNIILTGTSENKVVMLEGEADRVPLHKVEQALSQAVKATQSIIKTIRELQEAVGKPKRALDPLKVFPQHIENAVQSFSHNHIRDILFNDEHNKISRDQALRAIGEQVVLNVKESFPEVEESVVLSSYQTYVKQVFRNLILDESRRCDGRSLTEMRDISCEVDLYQPLHGSALFQRGQTQVLCTVTFDSLASALKSDPLSVTTGSSTEKKFMLHYEFPPYATNETGRGGIGRRELGHGALAEKGLKPILPDESDFTVRLTSEVLESNGSSSMASVCGGSLALMDAGVQVKEPAAGVAMGLVTRTDPETGKISHHQILTDLLGIEDYMGDMDFKMAATARGMTAIQADIKLPGIPFFIVIKALEGGFAATKQIMEIMSQTISSPRKSLKTCGPVTEKLVLDHSKQSRLVGFGGYNLRKLKSETGVTVTRIDEGSFQVFAPNADAMAEAKELMEKFMEDQREPDLEFGAIYTGRIVEIREFGVMVELHPKLKPVLLHNSQLDQRKVSHASSLGMEVGNEISVKYFGRDPSTGTHRISRKVLQSPGVPLIRKLNPKL</sequence>
<dbReference type="PANTHER" id="PTHR11252:SF0">
    <property type="entry name" value="POLYRIBONUCLEOTIDE NUCLEOTIDYLTRANSFERASE 1, MITOCHONDRIAL"/>
    <property type="match status" value="1"/>
</dbReference>
<dbReference type="SMART" id="SM00322">
    <property type="entry name" value="KH"/>
    <property type="match status" value="1"/>
</dbReference>
<dbReference type="Gene3D" id="3.30.230.70">
    <property type="entry name" value="GHMP Kinase, N-terminal domain"/>
    <property type="match status" value="2"/>
</dbReference>
<dbReference type="PROSITE" id="PS50126">
    <property type="entry name" value="S1"/>
    <property type="match status" value="1"/>
</dbReference>
<keyword evidence="3" id="KW-0963">Cytoplasm</keyword>
<dbReference type="Pfam" id="PF03725">
    <property type="entry name" value="RNase_PH_C"/>
    <property type="match status" value="1"/>
</dbReference>
<evidence type="ECO:0000259" key="9">
    <source>
        <dbReference type="PROSITE" id="PS50126"/>
    </source>
</evidence>
<dbReference type="CDD" id="cd09033">
    <property type="entry name" value="KH-I_PNPT1"/>
    <property type="match status" value="1"/>
</dbReference>
<gene>
    <name evidence="11" type="primary">LOC101854644</name>
</gene>
<dbReference type="SUPFAM" id="SSF54791">
    <property type="entry name" value="Eukaryotic type KH-domain (KH-domain type I)"/>
    <property type="match status" value="1"/>
</dbReference>
<feature type="domain" description="S1 motif" evidence="9">
    <location>
        <begin position="697"/>
        <end position="768"/>
    </location>
</feature>
<dbReference type="InterPro" id="IPR003029">
    <property type="entry name" value="S1_domain"/>
</dbReference>
<dbReference type="InterPro" id="IPR012162">
    <property type="entry name" value="PNPase"/>
</dbReference>
<dbReference type="InterPro" id="IPR015847">
    <property type="entry name" value="ExoRNase_PH_dom2"/>
</dbReference>
<dbReference type="CDD" id="cd11363">
    <property type="entry name" value="RNase_PH_PNPase_1"/>
    <property type="match status" value="1"/>
</dbReference>
<dbReference type="PROSITE" id="PS50084">
    <property type="entry name" value="KH_TYPE_1"/>
    <property type="match status" value="1"/>
</dbReference>
<protein>
    <recommendedName>
        <fullName evidence="2">polyribonucleotide nucleotidyltransferase</fullName>
        <ecNumber evidence="2">2.7.7.8</ecNumber>
    </recommendedName>
    <alternativeName>
        <fullName evidence="7">Polynucleotide phosphorylase 1</fullName>
    </alternativeName>
</protein>
<evidence type="ECO:0000256" key="5">
    <source>
        <dbReference type="ARBA" id="ARBA00022695"/>
    </source>
</evidence>
<dbReference type="InterPro" id="IPR012340">
    <property type="entry name" value="NA-bd_OB-fold"/>
</dbReference>
<evidence type="ECO:0000313" key="10">
    <source>
        <dbReference type="Proteomes" id="UP000694888"/>
    </source>
</evidence>
<dbReference type="Pfam" id="PF03726">
    <property type="entry name" value="PNPase"/>
    <property type="match status" value="1"/>
</dbReference>
<evidence type="ECO:0000256" key="8">
    <source>
        <dbReference type="PROSITE-ProRule" id="PRU00117"/>
    </source>
</evidence>
<evidence type="ECO:0000256" key="2">
    <source>
        <dbReference type="ARBA" id="ARBA00012416"/>
    </source>
</evidence>
<dbReference type="NCBIfam" id="NF008805">
    <property type="entry name" value="PRK11824.1"/>
    <property type="match status" value="1"/>
</dbReference>
<dbReference type="InterPro" id="IPR004087">
    <property type="entry name" value="KH_dom"/>
</dbReference>
<dbReference type="CDD" id="cd11364">
    <property type="entry name" value="RNase_PH_PNPase_2"/>
    <property type="match status" value="1"/>
</dbReference>
<dbReference type="RefSeq" id="XP_005100862.2">
    <property type="nucleotide sequence ID" value="XM_005100805.3"/>
</dbReference>
<dbReference type="InterPro" id="IPR020568">
    <property type="entry name" value="Ribosomal_Su5_D2-typ_SF"/>
</dbReference>
<dbReference type="InterPro" id="IPR015848">
    <property type="entry name" value="PNPase_PH_RNA-bd_bac/org-type"/>
</dbReference>
<dbReference type="Gene3D" id="2.40.50.140">
    <property type="entry name" value="Nucleic acid-binding proteins"/>
    <property type="match status" value="1"/>
</dbReference>
<dbReference type="InterPro" id="IPR036612">
    <property type="entry name" value="KH_dom_type_1_sf"/>
</dbReference>
<dbReference type="GeneID" id="101854644"/>
<keyword evidence="10" id="KW-1185">Reference proteome</keyword>
<keyword evidence="6 8" id="KW-0694">RNA-binding</keyword>
<dbReference type="Proteomes" id="UP000694888">
    <property type="component" value="Unplaced"/>
</dbReference>
<dbReference type="SUPFAM" id="SSF54211">
    <property type="entry name" value="Ribosomal protein S5 domain 2-like"/>
    <property type="match status" value="2"/>
</dbReference>
<evidence type="ECO:0000256" key="1">
    <source>
        <dbReference type="ARBA" id="ARBA00007404"/>
    </source>
</evidence>
<name>A0ABM0JT34_APLCA</name>
<evidence type="ECO:0000313" key="11">
    <source>
        <dbReference type="RefSeq" id="XP_005100862.2"/>
    </source>
</evidence>
<evidence type="ECO:0000256" key="7">
    <source>
        <dbReference type="ARBA" id="ARBA00031451"/>
    </source>
</evidence>
<dbReference type="SUPFAM" id="SSF55666">
    <property type="entry name" value="Ribonuclease PH domain 2-like"/>
    <property type="match status" value="2"/>
</dbReference>
<evidence type="ECO:0000256" key="4">
    <source>
        <dbReference type="ARBA" id="ARBA00022679"/>
    </source>
</evidence>
<dbReference type="InterPro" id="IPR036345">
    <property type="entry name" value="ExoRNase_PH_dom2_sf"/>
</dbReference>
<keyword evidence="5" id="KW-0548">Nucleotidyltransferase</keyword>
<dbReference type="PANTHER" id="PTHR11252">
    <property type="entry name" value="POLYRIBONUCLEOTIDE NUCLEOTIDYLTRANSFERASE"/>
    <property type="match status" value="1"/>
</dbReference>
<evidence type="ECO:0000256" key="6">
    <source>
        <dbReference type="ARBA" id="ARBA00022884"/>
    </source>
</evidence>
<dbReference type="NCBIfam" id="TIGR03591">
    <property type="entry name" value="polynuc_phos"/>
    <property type="match status" value="1"/>
</dbReference>
<dbReference type="PIRSF" id="PIRSF005499">
    <property type="entry name" value="PNPase"/>
    <property type="match status" value="1"/>
</dbReference>